<protein>
    <recommendedName>
        <fullName evidence="3">PRC-barrel domain-containing protein</fullName>
    </recommendedName>
</protein>
<feature type="compositionally biased region" description="Polar residues" evidence="1">
    <location>
        <begin position="182"/>
        <end position="192"/>
    </location>
</feature>
<dbReference type="RefSeq" id="WP_407863374.1">
    <property type="nucleotide sequence ID" value="NZ_BAAFZP010000001.1"/>
</dbReference>
<reference evidence="4 5" key="1">
    <citation type="submission" date="2024-10" db="EMBL/GenBank/DDBJ databases">
        <title>Isolation, draft genome sequencing and identification of Phyllobacterium sp. NSA23, isolated from leaf soil.</title>
        <authorList>
            <person name="Akita H."/>
        </authorList>
    </citation>
    <scope>NUCLEOTIDE SEQUENCE [LARGE SCALE GENOMIC DNA]</scope>
    <source>
        <strain evidence="4 5">NSA23</strain>
    </source>
</reference>
<evidence type="ECO:0000256" key="2">
    <source>
        <dbReference type="SAM" id="SignalP"/>
    </source>
</evidence>
<dbReference type="PANTHER" id="PTHR36505">
    <property type="entry name" value="BLR1072 PROTEIN"/>
    <property type="match status" value="1"/>
</dbReference>
<feature type="region of interest" description="Disordered" evidence="1">
    <location>
        <begin position="157"/>
        <end position="205"/>
    </location>
</feature>
<dbReference type="Pfam" id="PF05239">
    <property type="entry name" value="PRC"/>
    <property type="match status" value="1"/>
</dbReference>
<accession>A0ABQ0GUN6</accession>
<feature type="compositionally biased region" description="Low complexity" evidence="1">
    <location>
        <begin position="193"/>
        <end position="205"/>
    </location>
</feature>
<dbReference type="InterPro" id="IPR027275">
    <property type="entry name" value="PRC-brl_dom"/>
</dbReference>
<dbReference type="InterPro" id="IPR011033">
    <property type="entry name" value="PRC_barrel-like_sf"/>
</dbReference>
<keyword evidence="2" id="KW-0732">Signal</keyword>
<dbReference type="Proteomes" id="UP001628091">
    <property type="component" value="Unassembled WGS sequence"/>
</dbReference>
<evidence type="ECO:0000313" key="5">
    <source>
        <dbReference type="Proteomes" id="UP001628091"/>
    </source>
</evidence>
<evidence type="ECO:0000259" key="3">
    <source>
        <dbReference type="Pfam" id="PF05239"/>
    </source>
</evidence>
<name>A0ABQ0GUN6_9HYPH</name>
<feature type="signal peptide" evidence="2">
    <location>
        <begin position="1"/>
        <end position="21"/>
    </location>
</feature>
<feature type="chain" id="PRO_5047280880" description="PRC-barrel domain-containing protein" evidence="2">
    <location>
        <begin position="22"/>
        <end position="205"/>
    </location>
</feature>
<keyword evidence="5" id="KW-1185">Reference proteome</keyword>
<gene>
    <name evidence="4" type="ORF">PPNSA23_02930</name>
</gene>
<feature type="compositionally biased region" description="Basic and acidic residues" evidence="1">
    <location>
        <begin position="168"/>
        <end position="179"/>
    </location>
</feature>
<comment type="caution">
    <text evidence="4">The sequence shown here is derived from an EMBL/GenBank/DDBJ whole genome shotgun (WGS) entry which is preliminary data.</text>
</comment>
<evidence type="ECO:0000256" key="1">
    <source>
        <dbReference type="SAM" id="MobiDB-lite"/>
    </source>
</evidence>
<proteinExistence type="predicted"/>
<sequence>MLKRLLGSAAAIAMLSTVSFAQSTDTNQMTPQAQPEPPAQTSTVFQYPPEVAPKVPADQNFSAVEGKVLASGVIGQPVYDGSGNEANRIGDINDIVIGQNGVAQAAVIGVGGFLGIGEKDVAVGFDRLQLATQADGDRWFVASGVSKEELNRAPAFERSEMYTGGIADPDKANRNKQDETMPGNTTDGTKQGNPATPAPNTTPAQ</sequence>
<dbReference type="EMBL" id="BAAFZP010000001">
    <property type="protein sequence ID" value="GAB1580350.1"/>
    <property type="molecule type" value="Genomic_DNA"/>
</dbReference>
<dbReference type="Gene3D" id="2.30.30.240">
    <property type="entry name" value="PRC-barrel domain"/>
    <property type="match status" value="1"/>
</dbReference>
<feature type="domain" description="PRC-barrel" evidence="3">
    <location>
        <begin position="68"/>
        <end position="132"/>
    </location>
</feature>
<evidence type="ECO:0000313" key="4">
    <source>
        <dbReference type="EMBL" id="GAB1580350.1"/>
    </source>
</evidence>
<organism evidence="4 5">
    <name type="scientific">Phyllobacterium phragmitis</name>
    <dbReference type="NCBI Taxonomy" id="2670329"/>
    <lineage>
        <taxon>Bacteria</taxon>
        <taxon>Pseudomonadati</taxon>
        <taxon>Pseudomonadota</taxon>
        <taxon>Alphaproteobacteria</taxon>
        <taxon>Hyphomicrobiales</taxon>
        <taxon>Phyllobacteriaceae</taxon>
        <taxon>Phyllobacterium</taxon>
    </lineage>
</organism>
<dbReference type="PANTHER" id="PTHR36505:SF1">
    <property type="entry name" value="BLR1072 PROTEIN"/>
    <property type="match status" value="1"/>
</dbReference>
<dbReference type="SUPFAM" id="SSF50346">
    <property type="entry name" value="PRC-barrel domain"/>
    <property type="match status" value="1"/>
</dbReference>